<reference evidence="2" key="1">
    <citation type="submission" date="2018-06" db="EMBL/GenBank/DDBJ databases">
        <authorList>
            <person name="Zhirakovskaya E."/>
        </authorList>
    </citation>
    <scope>NUCLEOTIDE SEQUENCE</scope>
</reference>
<dbReference type="PANTHER" id="PTHR12526">
    <property type="entry name" value="GLYCOSYLTRANSFERASE"/>
    <property type="match status" value="1"/>
</dbReference>
<dbReference type="InterPro" id="IPR001296">
    <property type="entry name" value="Glyco_trans_1"/>
</dbReference>
<dbReference type="CDD" id="cd03801">
    <property type="entry name" value="GT4_PimA-like"/>
    <property type="match status" value="1"/>
</dbReference>
<gene>
    <name evidence="2" type="ORF">MNBD_BACTEROID02-44</name>
</gene>
<dbReference type="Gene3D" id="3.40.50.2000">
    <property type="entry name" value="Glycogen Phosphorylase B"/>
    <property type="match status" value="2"/>
</dbReference>
<evidence type="ECO:0000259" key="1">
    <source>
        <dbReference type="Pfam" id="PF00534"/>
    </source>
</evidence>
<dbReference type="PANTHER" id="PTHR12526:SF630">
    <property type="entry name" value="GLYCOSYLTRANSFERASE"/>
    <property type="match status" value="1"/>
</dbReference>
<dbReference type="Pfam" id="PF00534">
    <property type="entry name" value="Glycos_transf_1"/>
    <property type="match status" value="1"/>
</dbReference>
<protein>
    <submittedName>
        <fullName evidence="2">Glycosyl transferase, group 1</fullName>
    </submittedName>
</protein>
<name>A0A3B0QV58_9ZZZZ</name>
<organism evidence="2">
    <name type="scientific">hydrothermal vent metagenome</name>
    <dbReference type="NCBI Taxonomy" id="652676"/>
    <lineage>
        <taxon>unclassified sequences</taxon>
        <taxon>metagenomes</taxon>
        <taxon>ecological metagenomes</taxon>
    </lineage>
</organism>
<keyword evidence="2" id="KW-0808">Transferase</keyword>
<accession>A0A3B0QV58</accession>
<dbReference type="GO" id="GO:0016757">
    <property type="term" value="F:glycosyltransferase activity"/>
    <property type="evidence" value="ECO:0007669"/>
    <property type="project" value="InterPro"/>
</dbReference>
<dbReference type="AlphaFoldDB" id="A0A3B0QV58"/>
<dbReference type="SUPFAM" id="SSF53756">
    <property type="entry name" value="UDP-Glycosyltransferase/glycogen phosphorylase"/>
    <property type="match status" value="1"/>
</dbReference>
<sequence length="335" mass="38656">MILYIGNSIKSKTATVTTTSILSNLLKQEGYHIKIVSSIKIQFFRLLSMLWAILKYRNKINYILIDTYSTRNFYYALFSSQLCRLFKLKYLPILHGGNLPTRLDNSAKLSRLIFSNSYQNIAPSNYLKTEFKKRGYNTIFIPNVLEIKNYTFLERKIYSPKLLYVRAFDKIYNPEMAIKVLNNLLETYPDALLCMIGPEKDNSLKLCKDLVRSLQLENHVEFTGMLSKPQWHKKAEDYNIFINTTNIDNTPVSVMEAMALGLPIVSTNVGGIPFLIDGRIDGLLVEKNNVNAMVNAIIEITNNKEQTRKLVSNARKKVEGFDWEIVKQLWDNILE</sequence>
<feature type="domain" description="Glycosyl transferase family 1" evidence="1">
    <location>
        <begin position="160"/>
        <end position="316"/>
    </location>
</feature>
<proteinExistence type="predicted"/>
<evidence type="ECO:0000313" key="2">
    <source>
        <dbReference type="EMBL" id="VAV85330.1"/>
    </source>
</evidence>
<dbReference type="EMBL" id="UOEB01000217">
    <property type="protein sequence ID" value="VAV85330.1"/>
    <property type="molecule type" value="Genomic_DNA"/>
</dbReference>